<name>A0A150J8J6_9EURY</name>
<dbReference type="InterPro" id="IPR021145">
    <property type="entry name" value="Portal_protein_SPP1_Gp6-like"/>
</dbReference>
<evidence type="ECO:0000313" key="3">
    <source>
        <dbReference type="Proteomes" id="UP000075398"/>
    </source>
</evidence>
<dbReference type="AlphaFoldDB" id="A0A150J8J6"/>
<organism evidence="2 3">
    <name type="scientific">Candidatus Methanofastidiosum methylothiophilum</name>
    <dbReference type="NCBI Taxonomy" id="1705564"/>
    <lineage>
        <taxon>Archaea</taxon>
        <taxon>Methanobacteriati</taxon>
        <taxon>Methanobacteriota</taxon>
        <taxon>Stenosarchaea group</taxon>
        <taxon>Candidatus Methanofastidiosia</taxon>
        <taxon>Candidatus Methanofastidiosales</taxon>
        <taxon>Candidatus Methanofastidiosaceae</taxon>
        <taxon>Candidatus Methanofastidiosum</taxon>
    </lineage>
</organism>
<comment type="caution">
    <text evidence="2">The sequence shown here is derived from an EMBL/GenBank/DDBJ whole genome shotgun (WGS) entry which is preliminary data.</text>
</comment>
<dbReference type="Pfam" id="PF05133">
    <property type="entry name" value="SPP1_portal"/>
    <property type="match status" value="1"/>
</dbReference>
<dbReference type="EMBL" id="LNGF01000015">
    <property type="protein sequence ID" value="KYC47865.1"/>
    <property type="molecule type" value="Genomic_DNA"/>
</dbReference>
<accession>A0A150ISN1</accession>
<protein>
    <submittedName>
        <fullName evidence="2">Phage portal protein, SPP1 Gp6-like</fullName>
    </submittedName>
</protein>
<evidence type="ECO:0000313" key="1">
    <source>
        <dbReference type="EMBL" id="KYC47865.1"/>
    </source>
</evidence>
<dbReference type="Proteomes" id="UP000075398">
    <property type="component" value="Unassembled WGS sequence"/>
</dbReference>
<gene>
    <name evidence="2" type="ORF">AMQ22_00201</name>
    <name evidence="1" type="ORF">APG11_00840</name>
</gene>
<reference evidence="3 4" key="1">
    <citation type="journal article" date="2016" name="ISME J.">
        <title>Chasing the elusive Euryarchaeota class WSA2: genomes reveal a uniquely fastidious methyl-reducing methanogen.</title>
        <authorList>
            <person name="Nobu M.K."/>
            <person name="Narihiro T."/>
            <person name="Kuroda K."/>
            <person name="Mei R."/>
            <person name="Liu W.T."/>
        </authorList>
    </citation>
    <scope>NUCLEOTIDE SEQUENCE [LARGE SCALE GENOMIC DNA]</scope>
    <source>
        <strain evidence="1">B15fssc0709_Meth_Bin003</strain>
        <strain evidence="2">U1lsi0528_Bin055</strain>
    </source>
</reference>
<proteinExistence type="predicted"/>
<evidence type="ECO:0000313" key="4">
    <source>
        <dbReference type="Proteomes" id="UP000091929"/>
    </source>
</evidence>
<dbReference type="Proteomes" id="UP000091929">
    <property type="component" value="Unassembled WGS sequence"/>
</dbReference>
<dbReference type="EMBL" id="LNGC01000004">
    <property type="protein sequence ID" value="KYC53530.1"/>
    <property type="molecule type" value="Genomic_DNA"/>
</dbReference>
<sequence length="466" mass="54980">MAEIKQYTRQENYDNFLNIYKGNHYAVFESELLDKVKQRTGHEKARMIYIALNFAKLIVNKFADLMFLNPLKLNQNLDNLGLFEEFIQNSKLNALNWRLAVYTGIRGDGIYRLSVRNNRVFADYVNPSIWFPDYEGGEITRHIFEWIVEKNGKNYIRREVYEKGRVLNEIYKPKFKDVDLISDENKYDILGTQLDIKEFYPGLEPEISTGVDSFLVYHFKNDNVEDNFGTSEFADLMPLFDELNNRITQISNILDVHAEPEKFYPESYFEVDNVFYELYKKIRYIFKKRESNVYAIPQEEKIQPFALTWDAKLEACFSEIEFIMDSILSMAEMAPHLVYMKKVAETENAIRMQLTNTIAKVIRRRMIYEPLFVQMFTDFQDLVYNNELIRGEYGDLVVANDPESISIDWGEPIPISERERLEILEKKVKMDAISERRKVREANPELTDDEVETELQEIAKGYNTIS</sequence>
<accession>A0A150J8J6</accession>
<evidence type="ECO:0000313" key="2">
    <source>
        <dbReference type="EMBL" id="KYC53530.1"/>
    </source>
</evidence>